<dbReference type="CTD" id="353145"/>
<proteinExistence type="inferred from homology"/>
<dbReference type="Proteomes" id="UP000504623">
    <property type="component" value="Unplaced"/>
</dbReference>
<dbReference type="Pfam" id="PF14672">
    <property type="entry name" value="LCE"/>
    <property type="match status" value="1"/>
</dbReference>
<dbReference type="OrthoDB" id="10530550at2759"/>
<evidence type="ECO:0000256" key="3">
    <source>
        <dbReference type="SAM" id="MobiDB-lite"/>
    </source>
</evidence>
<dbReference type="InterPro" id="IPR028205">
    <property type="entry name" value="LCE"/>
</dbReference>
<name>A0A9B0TBL4_CHRAS</name>
<feature type="region of interest" description="Disordered" evidence="3">
    <location>
        <begin position="61"/>
        <end position="95"/>
    </location>
</feature>
<evidence type="ECO:0000313" key="5">
    <source>
        <dbReference type="RefSeq" id="XP_006861507.1"/>
    </source>
</evidence>
<feature type="compositionally biased region" description="Low complexity" evidence="3">
    <location>
        <begin position="1"/>
        <end position="13"/>
    </location>
</feature>
<dbReference type="GO" id="GO:0031424">
    <property type="term" value="P:keratinization"/>
    <property type="evidence" value="ECO:0007669"/>
    <property type="project" value="UniProtKB-KW"/>
</dbReference>
<dbReference type="AlphaFoldDB" id="A0A9B0TBL4"/>
<comment type="similarity">
    <text evidence="1">Belongs to the LCE family.</text>
</comment>
<reference evidence="5" key="1">
    <citation type="submission" date="2025-08" db="UniProtKB">
        <authorList>
            <consortium name="RefSeq"/>
        </authorList>
    </citation>
    <scope>IDENTIFICATION</scope>
    <source>
        <tissue evidence="5">Spleen</tissue>
    </source>
</reference>
<feature type="region of interest" description="Disordered" evidence="3">
    <location>
        <begin position="1"/>
        <end position="20"/>
    </location>
</feature>
<accession>A0A9B0TBL4</accession>
<evidence type="ECO:0000256" key="2">
    <source>
        <dbReference type="ARBA" id="ARBA00023249"/>
    </source>
</evidence>
<evidence type="ECO:0000313" key="4">
    <source>
        <dbReference type="Proteomes" id="UP000504623"/>
    </source>
</evidence>
<sequence>MSCQQNQQQCQAPPKCPLPKCPPKNPAQCLSPVSSGCAPCSGGCHGPSSEAGCFLSHRRCPRSHGCQHWSSSYSNNSSGQQSGGSSCSHSSGGCC</sequence>
<keyword evidence="4" id="KW-1185">Reference proteome</keyword>
<feature type="compositionally biased region" description="Low complexity" evidence="3">
    <location>
        <begin position="70"/>
        <end position="95"/>
    </location>
</feature>
<gene>
    <name evidence="5" type="primary">LCE3E</name>
</gene>
<dbReference type="GeneID" id="102823945"/>
<dbReference type="RefSeq" id="XP_006861507.1">
    <property type="nucleotide sequence ID" value="XM_006861445.1"/>
</dbReference>
<organism evidence="4 5">
    <name type="scientific">Chrysochloris asiatica</name>
    <name type="common">Cape golden mole</name>
    <dbReference type="NCBI Taxonomy" id="185453"/>
    <lineage>
        <taxon>Eukaryota</taxon>
        <taxon>Metazoa</taxon>
        <taxon>Chordata</taxon>
        <taxon>Craniata</taxon>
        <taxon>Vertebrata</taxon>
        <taxon>Euteleostomi</taxon>
        <taxon>Mammalia</taxon>
        <taxon>Eutheria</taxon>
        <taxon>Afrotheria</taxon>
        <taxon>Chrysochloridae</taxon>
        <taxon>Chrysochlorinae</taxon>
        <taxon>Chrysochloris</taxon>
    </lineage>
</organism>
<protein>
    <submittedName>
        <fullName evidence="5">Late cornified envelope protein 3E</fullName>
    </submittedName>
</protein>
<evidence type="ECO:0000256" key="1">
    <source>
        <dbReference type="ARBA" id="ARBA00006189"/>
    </source>
</evidence>
<keyword evidence="2" id="KW-0417">Keratinization</keyword>